<dbReference type="SUPFAM" id="SSF51126">
    <property type="entry name" value="Pectin lyase-like"/>
    <property type="match status" value="1"/>
</dbReference>
<comment type="caution">
    <text evidence="3">The sequence shown here is derived from an EMBL/GenBank/DDBJ whole genome shotgun (WGS) entry which is preliminary data.</text>
</comment>
<dbReference type="Pfam" id="PF05594">
    <property type="entry name" value="Fil_haemagg"/>
    <property type="match status" value="13"/>
</dbReference>
<feature type="compositionally biased region" description="Basic and acidic residues" evidence="1">
    <location>
        <begin position="2683"/>
        <end position="2697"/>
    </location>
</feature>
<dbReference type="GO" id="GO:0003824">
    <property type="term" value="F:catalytic activity"/>
    <property type="evidence" value="ECO:0007669"/>
    <property type="project" value="UniProtKB-ARBA"/>
</dbReference>
<feature type="domain" description="Filamentous haemagglutinin FhaB/tRNA nuclease CdiA-like TPS" evidence="2">
    <location>
        <begin position="65"/>
        <end position="184"/>
    </location>
</feature>
<proteinExistence type="predicted"/>
<dbReference type="Pfam" id="PF13332">
    <property type="entry name" value="Fil_haemagg_2"/>
    <property type="match status" value="2"/>
</dbReference>
<dbReference type="OrthoDB" id="5666689at2"/>
<evidence type="ECO:0000313" key="3">
    <source>
        <dbReference type="EMBL" id="RZT42932.1"/>
    </source>
</evidence>
<dbReference type="NCBIfam" id="TIGR01901">
    <property type="entry name" value="adhes_NPXG"/>
    <property type="match status" value="1"/>
</dbReference>
<dbReference type="InterPro" id="IPR008638">
    <property type="entry name" value="FhaB/CdiA-like_TPS"/>
</dbReference>
<reference evidence="3 4" key="1">
    <citation type="journal article" date="2015" name="Stand. Genomic Sci.">
        <title>Genomic Encyclopedia of Bacterial and Archaeal Type Strains, Phase III: the genomes of soil and plant-associated and newly described type strains.</title>
        <authorList>
            <person name="Whitman W.B."/>
            <person name="Woyke T."/>
            <person name="Klenk H.P."/>
            <person name="Zhou Y."/>
            <person name="Lilburn T.G."/>
            <person name="Beck B.J."/>
            <person name="De Vos P."/>
            <person name="Vandamme P."/>
            <person name="Eisen J.A."/>
            <person name="Garrity G."/>
            <person name="Hugenholtz P."/>
            <person name="Kyrpides N.C."/>
        </authorList>
    </citation>
    <scope>NUCLEOTIDE SEQUENCE [LARGE SCALE GENOMIC DNA]</scope>
    <source>
        <strain evidence="3 4">ASC-9842</strain>
    </source>
</reference>
<dbReference type="RefSeq" id="WP_130390882.1">
    <property type="nucleotide sequence ID" value="NZ_SGXM01000001.1"/>
</dbReference>
<evidence type="ECO:0000313" key="4">
    <source>
        <dbReference type="Proteomes" id="UP000291078"/>
    </source>
</evidence>
<dbReference type="Pfam" id="PF05860">
    <property type="entry name" value="TPS"/>
    <property type="match status" value="1"/>
</dbReference>
<evidence type="ECO:0000256" key="1">
    <source>
        <dbReference type="SAM" id="MobiDB-lite"/>
    </source>
</evidence>
<name>A0A4Q7SCP4_9BURK</name>
<dbReference type="NCBIfam" id="TIGR01731">
    <property type="entry name" value="fil_hemag_20aa"/>
    <property type="match status" value="14"/>
</dbReference>
<sequence length="2988" mass="305286">MSKKILHSKQGTALRKGNRPTRSSEQRMRLHPLYAAVVALMPAIAGAEIVVDPNAAQRAGMNVTANGTPLVNIVNPNQRGISHNQFQKFNVDPNGVVFNNSMKDGVSAIGGLTMNNPNLSNQARAIIGEVTGPGTTGIRGAMEVFGGRADLIIANPNGISVNGASTINANSLTLSTGKVLGGPDGAMRLGIEGGMVGIEGAGISTEGLSHFDIVSRTAQINGEINGPANVKVVAGQGEYDPATRTHVAKAGAKAEQAIAIDGSQLGSMYGGMIELVATDSGAGVRHEGVILGGDNIRVTADGDIVLGAAQSKQGGIALAGRNVSVQGTPDTGRIGLIADKDIDIRARQGASIKANLESSGNMGIGAGGNVDVTGDLLSRGKLGIDAGGSAGIAAGLASQGDLSVKAGGAAKVDGSLLSYGDVSVDAGGSVSGNANMEARGKLAIRAGDSVSTDGQLLSHGDGVSVVAGTSVDLNGETISKGQVSIDAGTSATIDGRINSISSVAIRALKAIGVNADVISHEGTIAIDAESLIQTAASILTYYGTAADLSVPAIRITVGDYRIDGTLYAINAKGEQIADARVVLRDGRFVVEDAQGALIDDARVASTAQVGATAGDVKIVATQVQNAGGALIAADGALVLDVAELFRNAGMANASGKLDVAAATFQNTGYLGAGSIDVAAKALSNAGGMQAGTIGLKSTTLDNSGVLNGTSLTAKAGSIDNSGAILGTKVGLETDSLDNSGLVSGSETLGLDVARRLDNAGTVQTGGDLALKGLNTLVNRDGGRIQGQNVSLTDIGSIDNKDGAVLLAGGALGIDKAGSLSNSGATIQGNTVEVKNTRKIENKKKGAIQAAKTVTLEGADSLLNDDATLAAGETLALRKIKSVTNTAGTIASDGRVAIDAVEKLINSKAATIVANKGLSIDAKTLANDASRIQSGADATISATDLDNTGAGIIVAGGDLSVDAETLDNAGSRIQAGGDAKIGATDLNNTGKSLISSDANLGIDASKLKNADGAMIHGETSLALSGDAIENRGAGSQISSSGKLTAKAKTVLNTDGALMYAQKELGIDADRLTNEDKARMLSDSIARFTADQIANTGKAQMGSDGGRVTVEGKSSIHNDSAVIVGGSVDFSGKSLVNEGDVEATDNVNIDVDTLDNEKGTVWAGDTLAVSVKDDLVFGGNAGALNSGKLLDAKATGDITVDQTIENLGSIRLRSGKALTNNAAIISANGVALGAKQIRNSKDSLIWAMKDVSLDADEWIHNERNANILSQDTLSLVAPTILNEAGTIRSEGDMAIDARDLRNLSAYTGQELVEGPDSLSSHGARFKFRAAQRVWVQLDIALPTLTSNLALDKSAEISAGGNLFINQRNKFGANAVVDGKRDFDSVLNEGGLIAAGKNLYLSGDVVNQPKFITVDLYSFMTAKRPKKIKMDASKNRDEPVYFESMYHFIDFLWGGAGSGNYWYDWYRGDGDPQSVFKQMEGPTLNLLMSTLFGPTWRAMSNGDLSKRWRELKADGDAQLKDSKFYLLPQEKSAITAGGNVVHEKGTFDNGLGGVRVENKKINVKVGDKEIDIVAPTYDVSVNPKKFEELEMGISTLPALKDLTSIKGMFSRSSAWLSKKGAQAAGDATGLPGGQGGEGLANNGVKVVPMYETRLKFIDQSKFYGSDYFFQQIGYNSEIPVNVIGDNYFVTELIRRQMNDSVGAFFAVRDGVQDAELVKMLMGNAADVEGLEVGKALSKEQMASLDKDIVWFVSETIDGEAVMVPRVYLAQSTLTAMRSGEGDGAALVNAGGTISIDAERMQNASGSLTAGKDVVVRSKGDLSNVSAGMSGGIAAGGHVNLISTEGSVINNGAAIKAGGDITLLAEKGNIDITASAGYDEAGKLKLHEFDDGINAGKDVNIYGKNVTLNSASIKAGNDANIVATEGDLRSNEMHEADSSYYYERTKGVLNFTMKESSSASATGVGSSVQAGGALNMGAKNDITLEGGKFSGESGNMVAGNKIDVKTTTNYSHETDKTTVSQFGISAGAKALGFEASAGAASQTGTSTYAGVSDRQNPEQDGNSNSTNAKKPGRAGVDDMASVKFGYSRTTESSSKSSETHNNTNLSFGEGGLSMSAGTVDMGGANIKTTGTLDVKADDIQTTKYVDRHSSTESKSSVMVGTKGEVHSVLADAANKYGELGNAAAKEGNKTDAGMTTLQVIGDISNVIFNDLAGASVTTGVSVSGGKTNQSTWSENENHIEAGKINMQARNDIDLKGVKMKADEANLDAGGELRMGTAQSGGSQDTTGYSVKVGASAGAWASLFGSGVGVSVDASGTYDGSHAKWTQNSNTTLDANKVNMRSGGDTTLAGANVNAKDVSVKTGGKLNIESVQDTVDYNRKKANAGLSAGAAVGVIQATGTVYVIPTFSVQAGGGTEHRTERTTAAQSGIKGSDSLNVETGGDLNLKGGHLISDAGKGTANIGGSVNAENVNDKIDQDGGYGGGGFGISRTGMGTVSAWGETVDDVDKQTRQNATIAGVSVTAGGVNGDVNAEAGKATQTITDKTTTGNKLSFTAGIGDITKIVGKKKGSFDLPTETGGTREHYTPIDDSPAASRRGSGDGGADLPVPAPRNRGGNGDADGPGRTTDFSSQTDFDDSPGGSRRSSGSDPSLPGNGGGGRTTDFTSQTDFDDGPGQTSSGPADPYLVRGRVVEKRAEVENRILKTPETAIPLGGATSANPGKPADGGKPVDAGRQGGGQPDNAAGKLAGGGDQPDNASGQQAGNPDGRAEGRKWPIVQPPERVTLSPGSSTGMGGFNGAREMNTNTGKSYDSLLQGGGSGAPKVTPAVPPKPQQPAATTTSGTPSDGQLVRAEPGQSSWPTVEPGDRVNLSPGSSTGLSGFNGAREMNTNTGKSYDSLLQGGGSGAPKVAPAVPPKPQQPQQPAVTPTAGDPADGQLVRAEPGQSSWPTVEPSDRVKLSPGSSTGQPGFAEPKVGPANVTYGQMGYTTNPNAVKY</sequence>
<protein>
    <submittedName>
        <fullName evidence="3">Filamentous hemagglutinin</fullName>
    </submittedName>
</protein>
<feature type="compositionally biased region" description="Low complexity" evidence="1">
    <location>
        <begin position="2083"/>
        <end position="2100"/>
    </location>
</feature>
<keyword evidence="4" id="KW-1185">Reference proteome</keyword>
<feature type="compositionally biased region" description="Polar residues" evidence="1">
    <location>
        <begin position="2054"/>
        <end position="2064"/>
    </location>
</feature>
<dbReference type="InterPro" id="IPR010069">
    <property type="entry name" value="CdiA_FHA1_rpt"/>
</dbReference>
<dbReference type="InterPro" id="IPR025157">
    <property type="entry name" value="Hemagglutinin_rpt"/>
</dbReference>
<feature type="compositionally biased region" description="Low complexity" evidence="1">
    <location>
        <begin position="2619"/>
        <end position="2644"/>
    </location>
</feature>
<dbReference type="InterPro" id="IPR008619">
    <property type="entry name" value="Filamentous_hemagglutn_rpt"/>
</dbReference>
<feature type="region of interest" description="Disordered" evidence="1">
    <location>
        <begin position="2039"/>
        <end position="2105"/>
    </location>
</feature>
<dbReference type="InterPro" id="IPR012334">
    <property type="entry name" value="Pectin_lyas_fold"/>
</dbReference>
<feature type="region of interest" description="Disordered" evidence="1">
    <location>
        <begin position="1"/>
        <end position="27"/>
    </location>
</feature>
<dbReference type="EMBL" id="SGXM01000001">
    <property type="protein sequence ID" value="RZT42932.1"/>
    <property type="molecule type" value="Genomic_DNA"/>
</dbReference>
<dbReference type="Gene3D" id="2.160.20.10">
    <property type="entry name" value="Single-stranded right-handed beta-helix, Pectin lyase-like"/>
    <property type="match status" value="1"/>
</dbReference>
<feature type="compositionally biased region" description="Polar residues" evidence="1">
    <location>
        <begin position="2978"/>
        <end position="2988"/>
    </location>
</feature>
<accession>A0A4Q7SCP4</accession>
<organism evidence="3 4">
    <name type="scientific">Cupriavidus agavae</name>
    <dbReference type="NCBI Taxonomy" id="1001822"/>
    <lineage>
        <taxon>Bacteria</taxon>
        <taxon>Pseudomonadati</taxon>
        <taxon>Pseudomonadota</taxon>
        <taxon>Betaproteobacteria</taxon>
        <taxon>Burkholderiales</taxon>
        <taxon>Burkholderiaceae</taxon>
        <taxon>Cupriavidus</taxon>
    </lineage>
</organism>
<evidence type="ECO:0000259" key="2">
    <source>
        <dbReference type="SMART" id="SM00912"/>
    </source>
</evidence>
<gene>
    <name evidence="3" type="ORF">EV147_1978</name>
</gene>
<dbReference type="Proteomes" id="UP000291078">
    <property type="component" value="Unassembled WGS sequence"/>
</dbReference>
<feature type="region of interest" description="Disordered" evidence="1">
    <location>
        <begin position="2563"/>
        <end position="2988"/>
    </location>
</feature>
<dbReference type="InterPro" id="IPR011050">
    <property type="entry name" value="Pectin_lyase_fold/virulence"/>
</dbReference>
<dbReference type="SMART" id="SM00912">
    <property type="entry name" value="Haemagg_act"/>
    <property type="match status" value="1"/>
</dbReference>